<evidence type="ECO:0008006" key="4">
    <source>
        <dbReference type="Google" id="ProtNLM"/>
    </source>
</evidence>
<dbReference type="RefSeq" id="WP_263340820.1">
    <property type="nucleotide sequence ID" value="NZ_JAOVQO010000037.1"/>
</dbReference>
<evidence type="ECO:0000256" key="1">
    <source>
        <dbReference type="SAM" id="MobiDB-lite"/>
    </source>
</evidence>
<comment type="caution">
    <text evidence="2">The sequence shown here is derived from an EMBL/GenBank/DDBJ whole genome shotgun (WGS) entry which is preliminary data.</text>
</comment>
<protein>
    <recommendedName>
        <fullName evidence="4">ATP-binding protein</fullName>
    </recommendedName>
</protein>
<dbReference type="Proteomes" id="UP001209535">
    <property type="component" value="Unassembled WGS sequence"/>
</dbReference>
<proteinExistence type="predicted"/>
<dbReference type="CDD" id="cd01029">
    <property type="entry name" value="TOPRIM_primases"/>
    <property type="match status" value="1"/>
</dbReference>
<name>A0ABT2X9C4_9RHOB</name>
<accession>A0ABT2X9C4</accession>
<dbReference type="EMBL" id="JAOVQO010000037">
    <property type="protein sequence ID" value="MCU9850556.1"/>
    <property type="molecule type" value="Genomic_DNA"/>
</dbReference>
<reference evidence="2 3" key="1">
    <citation type="submission" date="2022-10" db="EMBL/GenBank/DDBJ databases">
        <title>Defluviimonas sp. nov., isolated from ocean surface sediments.</title>
        <authorList>
            <person name="He W."/>
            <person name="Wang L."/>
            <person name="Zhang D.-F."/>
        </authorList>
    </citation>
    <scope>NUCLEOTIDE SEQUENCE [LARGE SCALE GENOMIC DNA]</scope>
    <source>
        <strain evidence="2 3">WL0024</strain>
    </source>
</reference>
<dbReference type="InterPro" id="IPR034154">
    <property type="entry name" value="TOPRIM_DnaG/twinkle"/>
</dbReference>
<dbReference type="Gene3D" id="3.40.1360.10">
    <property type="match status" value="1"/>
</dbReference>
<sequence length="681" mass="74313">MSTIATLSHPKAGKPSHQHVYRDEDGKPVLVANRYDRDGRKFFLPYDLVKGTWTAPEHRPLYRLDELIAANENRPVIITEGEKCADALASLGYVATTTFGGANAAEKSDISAMKDRTVILWPDKDEPGRKYAEGLAVTLYKAFGIPPRIIPTTDVVLGKVRHPDGAPPGLAYGKGWDAADAVAEGWTVREINRLIDVAAPLAYPKAKAADADASEPASLFEEIEFWHTPDKRPFASIRLDGHWETFALDSGAFKKLLSYAEYRATGKTMASARLEDTARQMQAQALFDGAERPASLRVGKAAQGYALDLGASDWSSVEITPEGWRVHQSKEPRFRRSPGTAALPVPVPGSGDVGLLRDFVNVGGEADFLLVLGWLLGALRPDGPYPILVLSGEQGSAKSTTTRVLRSLVDPSTLPARAFPGDERDLAIAAQGAHVLAFDNLSRIKPAMADGLCRLATGGGFATRKLHSDAEEVLFQATRPVILNGIPDLAERADLADRAITLTLPTIPETERAFESDFWERFEAARPRILAGLLDATSQAMADNDSVRLSERPRLADFARWVTAAEPTLGWPQSAFLAAYQANRRESEETAIDNNTVAAVVLAFVQSVGEWRGTASELAVTLRKRYPAETESAESFPRKPSIFGSELRRVAPLLRRQGVVIEHMREGKNRQRLIRLSLSVG</sequence>
<feature type="region of interest" description="Disordered" evidence="1">
    <location>
        <begin position="1"/>
        <end position="21"/>
    </location>
</feature>
<keyword evidence="3" id="KW-1185">Reference proteome</keyword>
<evidence type="ECO:0000313" key="3">
    <source>
        <dbReference type="Proteomes" id="UP001209535"/>
    </source>
</evidence>
<organism evidence="2 3">
    <name type="scientific">Albidovulum salinarum</name>
    <dbReference type="NCBI Taxonomy" id="2984153"/>
    <lineage>
        <taxon>Bacteria</taxon>
        <taxon>Pseudomonadati</taxon>
        <taxon>Pseudomonadota</taxon>
        <taxon>Alphaproteobacteria</taxon>
        <taxon>Rhodobacterales</taxon>
        <taxon>Paracoccaceae</taxon>
        <taxon>Albidovulum</taxon>
    </lineage>
</organism>
<evidence type="ECO:0000313" key="2">
    <source>
        <dbReference type="EMBL" id="MCU9850556.1"/>
    </source>
</evidence>
<gene>
    <name evidence="2" type="ORF">OEZ60_21510</name>
</gene>